<accession>A0A382D893</accession>
<gene>
    <name evidence="2" type="ORF">METZ01_LOCUS186687</name>
</gene>
<organism evidence="2">
    <name type="scientific">marine metagenome</name>
    <dbReference type="NCBI Taxonomy" id="408172"/>
    <lineage>
        <taxon>unclassified sequences</taxon>
        <taxon>metagenomes</taxon>
        <taxon>ecological metagenomes</taxon>
    </lineage>
</organism>
<dbReference type="InterPro" id="IPR013762">
    <property type="entry name" value="Integrase-like_cat_sf"/>
</dbReference>
<feature type="non-terminal residue" evidence="2">
    <location>
        <position position="1"/>
    </location>
</feature>
<name>A0A382D893_9ZZZZ</name>
<dbReference type="SUPFAM" id="SSF56349">
    <property type="entry name" value="DNA breaking-rejoining enzymes"/>
    <property type="match status" value="1"/>
</dbReference>
<dbReference type="Gene3D" id="1.10.443.10">
    <property type="entry name" value="Intergrase catalytic core"/>
    <property type="match status" value="1"/>
</dbReference>
<dbReference type="GO" id="GO:0006310">
    <property type="term" value="P:DNA recombination"/>
    <property type="evidence" value="ECO:0007669"/>
    <property type="project" value="UniProtKB-KW"/>
</dbReference>
<reference evidence="2" key="1">
    <citation type="submission" date="2018-05" db="EMBL/GenBank/DDBJ databases">
        <authorList>
            <person name="Lanie J.A."/>
            <person name="Ng W.-L."/>
            <person name="Kazmierczak K.M."/>
            <person name="Andrzejewski T.M."/>
            <person name="Davidsen T.M."/>
            <person name="Wayne K.J."/>
            <person name="Tettelin H."/>
            <person name="Glass J.I."/>
            <person name="Rusch D."/>
            <person name="Podicherti R."/>
            <person name="Tsui H.-C.T."/>
            <person name="Winkler M.E."/>
        </authorList>
    </citation>
    <scope>NUCLEOTIDE SEQUENCE</scope>
</reference>
<dbReference type="AlphaFoldDB" id="A0A382D893"/>
<evidence type="ECO:0000313" key="2">
    <source>
        <dbReference type="EMBL" id="SVB33833.1"/>
    </source>
</evidence>
<evidence type="ECO:0008006" key="3">
    <source>
        <dbReference type="Google" id="ProtNLM"/>
    </source>
</evidence>
<dbReference type="InterPro" id="IPR050090">
    <property type="entry name" value="Tyrosine_recombinase_XerCD"/>
</dbReference>
<dbReference type="PANTHER" id="PTHR30349">
    <property type="entry name" value="PHAGE INTEGRASE-RELATED"/>
    <property type="match status" value="1"/>
</dbReference>
<dbReference type="PANTHER" id="PTHR30349:SF64">
    <property type="entry name" value="PROPHAGE INTEGRASE INTD-RELATED"/>
    <property type="match status" value="1"/>
</dbReference>
<dbReference type="GO" id="GO:0015074">
    <property type="term" value="P:DNA integration"/>
    <property type="evidence" value="ECO:0007669"/>
    <property type="project" value="InterPro"/>
</dbReference>
<proteinExistence type="predicted"/>
<dbReference type="EMBL" id="UINC01037800">
    <property type="protein sequence ID" value="SVB33833.1"/>
    <property type="molecule type" value="Genomic_DNA"/>
</dbReference>
<keyword evidence="1" id="KW-0233">DNA recombination</keyword>
<sequence>SQATVYSYLSILKTFFNWLIEGAEVLEGRNPVNQVKKPPRSSKVRDFLVEPELIKKLLEVQSLSSREGVPIIPLVRYLMTTGCRLGEAIHLEWNDIEFDQAIWMIKEKPHCPTVDALGWRPKWNKPRMIELLPEALDVLFGMNRHPVTWGSVRENGAPEWHRADFVFTVKKKVETDVIKEERQVRIGSVKRAWGNLLEEARIPKIQIKDLRTFFNWVLISHFGLSHKEAGSYLGSSEQVNYEHYSPVSLSQLSSKLKAQAGGNFIPQLLG</sequence>
<dbReference type="GO" id="GO:0003677">
    <property type="term" value="F:DNA binding"/>
    <property type="evidence" value="ECO:0007669"/>
    <property type="project" value="InterPro"/>
</dbReference>
<protein>
    <recommendedName>
        <fullName evidence="3">Tyr recombinase domain-containing protein</fullName>
    </recommendedName>
</protein>
<dbReference type="InterPro" id="IPR011010">
    <property type="entry name" value="DNA_brk_join_enz"/>
</dbReference>
<evidence type="ECO:0000256" key="1">
    <source>
        <dbReference type="ARBA" id="ARBA00023172"/>
    </source>
</evidence>